<name>A0AAE3YMT5_9ACTN</name>
<evidence type="ECO:0000256" key="1">
    <source>
        <dbReference type="SAM" id="MobiDB-lite"/>
    </source>
</evidence>
<accession>A0AAE3YMT5</accession>
<gene>
    <name evidence="3" type="ORF">J2S41_003442</name>
</gene>
<evidence type="ECO:0000256" key="2">
    <source>
        <dbReference type="SAM" id="Phobius"/>
    </source>
</evidence>
<feature type="transmembrane region" description="Helical" evidence="2">
    <location>
        <begin position="38"/>
        <end position="54"/>
    </location>
</feature>
<dbReference type="AlphaFoldDB" id="A0AAE3YMT5"/>
<evidence type="ECO:0000313" key="4">
    <source>
        <dbReference type="Proteomes" id="UP001183643"/>
    </source>
</evidence>
<evidence type="ECO:0000313" key="3">
    <source>
        <dbReference type="EMBL" id="MDR7276664.1"/>
    </source>
</evidence>
<organism evidence="3 4">
    <name type="scientific">Catenuloplanes atrovinosus</name>
    <dbReference type="NCBI Taxonomy" id="137266"/>
    <lineage>
        <taxon>Bacteria</taxon>
        <taxon>Bacillati</taxon>
        <taxon>Actinomycetota</taxon>
        <taxon>Actinomycetes</taxon>
        <taxon>Micromonosporales</taxon>
        <taxon>Micromonosporaceae</taxon>
        <taxon>Catenuloplanes</taxon>
    </lineage>
</organism>
<dbReference type="Proteomes" id="UP001183643">
    <property type="component" value="Unassembled WGS sequence"/>
</dbReference>
<keyword evidence="2" id="KW-0812">Transmembrane</keyword>
<comment type="caution">
    <text evidence="3">The sequence shown here is derived from an EMBL/GenBank/DDBJ whole genome shotgun (WGS) entry which is preliminary data.</text>
</comment>
<keyword evidence="4" id="KW-1185">Reference proteome</keyword>
<feature type="compositionally biased region" description="Low complexity" evidence="1">
    <location>
        <begin position="22"/>
        <end position="31"/>
    </location>
</feature>
<dbReference type="RefSeq" id="WP_310368885.1">
    <property type="nucleotide sequence ID" value="NZ_JAVDYB010000001.1"/>
</dbReference>
<dbReference type="EMBL" id="JAVDYB010000001">
    <property type="protein sequence ID" value="MDR7276664.1"/>
    <property type="molecule type" value="Genomic_DNA"/>
</dbReference>
<proteinExistence type="predicted"/>
<protein>
    <submittedName>
        <fullName evidence="3">Uncharacterized protein</fullName>
    </submittedName>
</protein>
<reference evidence="3" key="1">
    <citation type="submission" date="2023-07" db="EMBL/GenBank/DDBJ databases">
        <title>Sequencing the genomes of 1000 actinobacteria strains.</title>
        <authorList>
            <person name="Klenk H.-P."/>
        </authorList>
    </citation>
    <scope>NUCLEOTIDE SEQUENCE</scope>
    <source>
        <strain evidence="3">DSM 44707</strain>
    </source>
</reference>
<feature type="transmembrane region" description="Helical" evidence="2">
    <location>
        <begin position="60"/>
        <end position="80"/>
    </location>
</feature>
<feature type="region of interest" description="Disordered" evidence="1">
    <location>
        <begin position="1"/>
        <end position="33"/>
    </location>
</feature>
<keyword evidence="2" id="KW-1133">Transmembrane helix</keyword>
<sequence length="85" mass="9249">MKEFDMAADPYRLTDSDPQDPQDPSRTPQDTQNHRTRLVLWVVLVVSAGLNAALSTVNVWAGSAVGVIVLGTAVALVVNYRKGKR</sequence>
<keyword evidence="2" id="KW-0472">Membrane</keyword>